<evidence type="ECO:0000313" key="1">
    <source>
        <dbReference type="EMBL" id="RZO24487.1"/>
    </source>
</evidence>
<proteinExistence type="predicted"/>
<sequence>MNIKFFSQIFFVFSITLSAFELQGQEIDNQFSLLVHKTPTCGCCKKWIKHLESNGFNPATKDHQSLVEIKQKFNIKSEYRSCHTAVSEDGYIFEGHVPSKYIAQFLSEKNTNAIGLSVPGMPIGSPGMEVGDRLMPYKVLILFKDGTSEVYAEINQK</sequence>
<gene>
    <name evidence="1" type="ORF">EVA98_01175</name>
</gene>
<dbReference type="Proteomes" id="UP000316449">
    <property type="component" value="Unassembled WGS sequence"/>
</dbReference>
<evidence type="ECO:0000313" key="2">
    <source>
        <dbReference type="Proteomes" id="UP000316449"/>
    </source>
</evidence>
<dbReference type="Pfam" id="PF04214">
    <property type="entry name" value="DUF411"/>
    <property type="match status" value="1"/>
</dbReference>
<dbReference type="AlphaFoldDB" id="A0A520MTF4"/>
<dbReference type="EMBL" id="SHBK01000009">
    <property type="protein sequence ID" value="RZO24487.1"/>
    <property type="molecule type" value="Genomic_DNA"/>
</dbReference>
<name>A0A520MTF4_9GAMM</name>
<reference evidence="1 2" key="1">
    <citation type="submission" date="2019-02" db="EMBL/GenBank/DDBJ databases">
        <title>Prokaryotic population dynamics and viral predation in marine succession experiment using metagenomics: the confinement effect.</title>
        <authorList>
            <person name="Haro-Moreno J.M."/>
            <person name="Rodriguez-Valera F."/>
            <person name="Lopez-Perez M."/>
        </authorList>
    </citation>
    <scope>NUCLEOTIDE SEQUENCE [LARGE SCALE GENOMIC DNA]</scope>
    <source>
        <strain evidence="1">MED-G165</strain>
    </source>
</reference>
<accession>A0A520MTF4</accession>
<dbReference type="InterPro" id="IPR007332">
    <property type="entry name" value="DUF411"/>
</dbReference>
<organism evidence="1 2">
    <name type="scientific">SAR86 cluster bacterium</name>
    <dbReference type="NCBI Taxonomy" id="2030880"/>
    <lineage>
        <taxon>Bacteria</taxon>
        <taxon>Pseudomonadati</taxon>
        <taxon>Pseudomonadota</taxon>
        <taxon>Gammaproteobacteria</taxon>
        <taxon>SAR86 cluster</taxon>
    </lineage>
</organism>
<protein>
    <submittedName>
        <fullName evidence="1">DUF411 domain-containing protein</fullName>
    </submittedName>
</protein>
<comment type="caution">
    <text evidence="1">The sequence shown here is derived from an EMBL/GenBank/DDBJ whole genome shotgun (WGS) entry which is preliminary data.</text>
</comment>